<gene>
    <name evidence="7" type="ORF">MELA_00869</name>
</gene>
<keyword evidence="3 5" id="KW-1133">Transmembrane helix</keyword>
<evidence type="ECO:0000256" key="2">
    <source>
        <dbReference type="ARBA" id="ARBA00022692"/>
    </source>
</evidence>
<dbReference type="AlphaFoldDB" id="A0A564ZH97"/>
<feature type="transmembrane region" description="Helical" evidence="5">
    <location>
        <begin position="376"/>
        <end position="393"/>
    </location>
</feature>
<reference evidence="7 8" key="1">
    <citation type="submission" date="2019-07" db="EMBL/GenBank/DDBJ databases">
        <authorList>
            <person name="Cremers G."/>
        </authorList>
    </citation>
    <scope>NUCLEOTIDE SEQUENCE [LARGE SCALE GENOMIC DNA]</scope>
</reference>
<evidence type="ECO:0000256" key="3">
    <source>
        <dbReference type="ARBA" id="ARBA00022989"/>
    </source>
</evidence>
<dbReference type="PANTHER" id="PTHR37422">
    <property type="entry name" value="TEICHURONIC ACID BIOSYNTHESIS PROTEIN TUAE"/>
    <property type="match status" value="1"/>
</dbReference>
<keyword evidence="8" id="KW-1185">Reference proteome</keyword>
<feature type="transmembrane region" description="Helical" evidence="5">
    <location>
        <begin position="70"/>
        <end position="90"/>
    </location>
</feature>
<evidence type="ECO:0000313" key="7">
    <source>
        <dbReference type="EMBL" id="VUZ84496.1"/>
    </source>
</evidence>
<accession>A0A564ZH97</accession>
<feature type="transmembrane region" description="Helical" evidence="5">
    <location>
        <begin position="181"/>
        <end position="202"/>
    </location>
</feature>
<dbReference type="PANTHER" id="PTHR37422:SF13">
    <property type="entry name" value="LIPOPOLYSACCHARIDE BIOSYNTHESIS PROTEIN PA4999-RELATED"/>
    <property type="match status" value="1"/>
</dbReference>
<sequence length="493" mass="53197">MFDTATDVDVTGRSRGIPVSRWGAVGLIGGILGVGTVTYLFDSVGLIALGLFLLLCFTVLWALEPQRTGILWVLFVASLALLPFGTLRIAVGTLMIPLSALFSVLPIGIICLRSLVTRDVKIEDRDIAISVALLLFGNTLSLIVAKAPEVGAPLLAKWFFHSLLFAFLMSFRDRVWHVRTLLTLVLVTGGLSAYGLSGYIHGSSYDLNIYAGIGTRTATGQHLALVLPLAVGLGLVPALSTLARLSVWSSVGLSLVALLFTFNRAAWLGVLLGFFVLGASRRRTVALSLVGLCILVLGYVGPQEVVDRFWSIFSLEEDVRHRDITNALRLELQLRGLQEILEHPLLGVGLGNFALNVPGTVAYADKNPHDFYLTTWAEGGILAFVGLLGVLYFTIRRVVRSLRETTHPTGENLLRGGLGSLVSLCAQMFFLDDFNHILAWTILGVAVSSAHIWADHAAEVEHRGLQESQIAVRVRPHSHISEEHSIGAGGGGA</sequence>
<dbReference type="Pfam" id="PF04932">
    <property type="entry name" value="Wzy_C"/>
    <property type="match status" value="1"/>
</dbReference>
<proteinExistence type="predicted"/>
<feature type="transmembrane region" description="Helical" evidence="5">
    <location>
        <begin position="127"/>
        <end position="144"/>
    </location>
</feature>
<evidence type="ECO:0000256" key="4">
    <source>
        <dbReference type="ARBA" id="ARBA00023136"/>
    </source>
</evidence>
<feature type="transmembrane region" description="Helical" evidence="5">
    <location>
        <begin position="46"/>
        <end position="63"/>
    </location>
</feature>
<evidence type="ECO:0000256" key="5">
    <source>
        <dbReference type="SAM" id="Phobius"/>
    </source>
</evidence>
<feature type="transmembrane region" description="Helical" evidence="5">
    <location>
        <begin position="222"/>
        <end position="243"/>
    </location>
</feature>
<feature type="domain" description="O-antigen ligase-related" evidence="6">
    <location>
        <begin position="251"/>
        <end position="387"/>
    </location>
</feature>
<dbReference type="GO" id="GO:0016020">
    <property type="term" value="C:membrane"/>
    <property type="evidence" value="ECO:0007669"/>
    <property type="project" value="UniProtKB-SubCell"/>
</dbReference>
<dbReference type="InterPro" id="IPR051533">
    <property type="entry name" value="WaaL-like"/>
</dbReference>
<dbReference type="EMBL" id="CABIKM010000014">
    <property type="protein sequence ID" value="VUZ84496.1"/>
    <property type="molecule type" value="Genomic_DNA"/>
</dbReference>
<evidence type="ECO:0000259" key="6">
    <source>
        <dbReference type="Pfam" id="PF04932"/>
    </source>
</evidence>
<keyword evidence="4 5" id="KW-0472">Membrane</keyword>
<dbReference type="Proteomes" id="UP000334340">
    <property type="component" value="Unassembled WGS sequence"/>
</dbReference>
<feature type="transmembrane region" description="Helical" evidence="5">
    <location>
        <begin position="22"/>
        <end position="40"/>
    </location>
</feature>
<dbReference type="InterPro" id="IPR007016">
    <property type="entry name" value="O-antigen_ligase-rel_domated"/>
</dbReference>
<organism evidence="7 8">
    <name type="scientific">Candidatus Methylomirabilis lanthanidiphila</name>
    <dbReference type="NCBI Taxonomy" id="2211376"/>
    <lineage>
        <taxon>Bacteria</taxon>
        <taxon>Candidatus Methylomirabilota</taxon>
        <taxon>Candidatus Methylomirabilia</taxon>
        <taxon>Candidatus Methylomirabilales</taxon>
        <taxon>Candidatus Methylomirabilaceae</taxon>
        <taxon>Candidatus Methylomirabilis</taxon>
    </lineage>
</organism>
<keyword evidence="2 5" id="KW-0812">Transmembrane</keyword>
<feature type="transmembrane region" description="Helical" evidence="5">
    <location>
        <begin position="96"/>
        <end position="115"/>
    </location>
</feature>
<name>A0A564ZH97_9BACT</name>
<protein>
    <submittedName>
        <fullName evidence="7">Membrane protein</fullName>
    </submittedName>
</protein>
<evidence type="ECO:0000313" key="8">
    <source>
        <dbReference type="Proteomes" id="UP000334340"/>
    </source>
</evidence>
<feature type="transmembrane region" description="Helical" evidence="5">
    <location>
        <begin position="284"/>
        <end position="301"/>
    </location>
</feature>
<evidence type="ECO:0000256" key="1">
    <source>
        <dbReference type="ARBA" id="ARBA00004141"/>
    </source>
</evidence>
<comment type="subcellular location">
    <subcellularLocation>
        <location evidence="1">Membrane</location>
        <topology evidence="1">Multi-pass membrane protein</topology>
    </subcellularLocation>
</comment>
<feature type="transmembrane region" description="Helical" evidence="5">
    <location>
        <begin position="255"/>
        <end position="278"/>
    </location>
</feature>